<dbReference type="Gene3D" id="1.20.120.1750">
    <property type="match status" value="1"/>
</dbReference>
<accession>A0A8K0DES4</accession>
<dbReference type="InterPro" id="IPR047546">
    <property type="entry name" value="Rcat_RBR_RNF216"/>
</dbReference>
<evidence type="ECO:0000256" key="1">
    <source>
        <dbReference type="ARBA" id="ARBA00004906"/>
    </source>
</evidence>
<dbReference type="InterPro" id="IPR051628">
    <property type="entry name" value="LUBAC_E3_Ligases"/>
</dbReference>
<feature type="compositionally biased region" description="Polar residues" evidence="8">
    <location>
        <begin position="185"/>
        <end position="198"/>
    </location>
</feature>
<feature type="compositionally biased region" description="Low complexity" evidence="8">
    <location>
        <begin position="448"/>
        <end position="463"/>
    </location>
</feature>
<dbReference type="SUPFAM" id="SSF57850">
    <property type="entry name" value="RING/U-box"/>
    <property type="match status" value="2"/>
</dbReference>
<sequence>MDPYALEARALAKLLNLRNYSDLALLVKAFANVNPIKRKQLVLRQYFETKDRPVSLITLRKEAEALNEIFPNCSMQDILVLLQDFDTEENRVKIVVRKLLQKDYDRPMKRACDSAVEEASVEKKPKMTTAFPANDDAVTDDIKMTENNNNLENIKPSEVVSTDKMNSEPISSSFDSESTIIYSLEPNQNNSESNTQNDIESDDGQNQEDQLPIIKEVLNSYDAMVPEIKTGSTEIETVTNDHNKSTTPLPTKNVFVLEKENMPGCSSSDLDQSKDPVQLQNNDTSLNNEALKQHKIKAESIFGTTVQADNNSNDEYNPILNLINKPNQNYDQRNESSLSYRIPETLNTSNYRLPFNEYPPFDSSPRLGIHSASMPCANDLTVRKVQHEHGEWNVDSPTKELPINKEIPAKITSTRKQDETRTQMINTILERLTDGEYSPTRPHSANADNEMGSDSSNSSETSGVRIPLKKKGPDMPLLIESFLLPRNVSDRKEVNNSKSAVVKQESRKLNFVQDFKQLSENSQHVSSTNTPLLRLVNTKNAEPVTKTVDGKVLRTVKLSQIPKIFKIQQLPPKNVGSADTGCLSDGLLHLQSTPGNANQPKNDGLRIKIQAIPLDLSPRLYGDGEILPVQMDTDKGAGSSTSTTQELSKNRKGGYNLYKHLNEIFTDIPKNKIKRVCKHYPVDKHIRPPDNLFNIIVSDLLTVQPGDAEKDNKADTISAVIDAVVANSVNHESYEKELERREMGTARTVPSAHAPVRHTVPSATTTTADIIMVPDNNVEENHGTDNVQVYDITASQDALNTVLTDLAKRNEVALPWDMEDVDEFLDEEMEREDEATSDNTLVYPLMEMFPQACPKFIRRICRGKTNEPGVLDSLITEILEQENYPKRQKAPSPEHKMDPEEQLAMLKEIFPDADPSYLQVQCDRLTDKPSELKIFISNLLETKKYPTMKDYLRKQQISAQQKQYTTDFKVENFLEVIPDPMAYFEDLKRKGAIVDDESVHYAICFLRNQFCRISLRVIREIVKKHEHNFLAAYKELQKVNPMTYLKSKRGECTMPQIIQNIPLLQEIAFIEHRNEIEEYLKLKKVKEAKEKLEAKEAGLLQTCSCCYDDEVMPKDIYKCENGCVFCKDCVRRGAEIAFGDGKLDFVCLNNCTSHFSLQTLQAVLNPKMFSKVALKKQVEEVKAAGIDDLETCPFCEFVTIPAREDKLFRCLNPECMKESCRLCKEPSHLPLRCEEVEKEDDVKIRTYIENKMTEALLRKCYKCGMKFIKADGCNKMTCSCGALMCYVCNQPVRDYKHFNGPGGDRFDLCPLFSNTNKLHQEAVLKGAEKAKKEIGVDKNPSKLKIDPTADVAQHYNKSKKKTPVTVPPYGNPAPLDGPPVMNMPHLLNPMRAMQRLYQMYLEWRRQDEAHRRRRPAFAPPLPDFDPSDQFQ</sequence>
<dbReference type="Pfam" id="PF26200">
    <property type="entry name" value="Rcat_RNF216"/>
    <property type="match status" value="1"/>
</dbReference>
<dbReference type="InterPro" id="IPR047545">
    <property type="entry name" value="BRcat_RBR_RNF216"/>
</dbReference>
<keyword evidence="2" id="KW-0808">Transferase</keyword>
<keyword evidence="3" id="KW-0479">Metal-binding</keyword>
<evidence type="ECO:0000259" key="9">
    <source>
        <dbReference type="PROSITE" id="PS51873"/>
    </source>
</evidence>
<dbReference type="InterPro" id="IPR044066">
    <property type="entry name" value="TRIAD_supradom"/>
</dbReference>
<evidence type="ECO:0000256" key="2">
    <source>
        <dbReference type="ARBA" id="ARBA00022679"/>
    </source>
</evidence>
<dbReference type="GO" id="GO:0016740">
    <property type="term" value="F:transferase activity"/>
    <property type="evidence" value="ECO:0007669"/>
    <property type="project" value="UniProtKB-KW"/>
</dbReference>
<protein>
    <recommendedName>
        <fullName evidence="9">RING-type domain-containing protein</fullName>
    </recommendedName>
</protein>
<dbReference type="PANTHER" id="PTHR22770:SF47">
    <property type="entry name" value="E3 UBIQUITIN-PROTEIN LIGASE RNF216"/>
    <property type="match status" value="1"/>
</dbReference>
<dbReference type="EMBL" id="VTPC01000769">
    <property type="protein sequence ID" value="KAF2904449.1"/>
    <property type="molecule type" value="Genomic_DNA"/>
</dbReference>
<name>A0A8K0DES4_IGNLU</name>
<keyword evidence="6" id="KW-0833">Ubl conjugation pathway</keyword>
<comment type="pathway">
    <text evidence="1">Protein modification; protein ubiquitination.</text>
</comment>
<dbReference type="PROSITE" id="PS51873">
    <property type="entry name" value="TRIAD"/>
    <property type="match status" value="1"/>
</dbReference>
<dbReference type="GO" id="GO:0008270">
    <property type="term" value="F:zinc ion binding"/>
    <property type="evidence" value="ECO:0007669"/>
    <property type="project" value="UniProtKB-KW"/>
</dbReference>
<dbReference type="Proteomes" id="UP000801492">
    <property type="component" value="Unassembled WGS sequence"/>
</dbReference>
<evidence type="ECO:0000256" key="3">
    <source>
        <dbReference type="ARBA" id="ARBA00022723"/>
    </source>
</evidence>
<keyword evidence="5" id="KW-0863">Zinc-finger</keyword>
<evidence type="ECO:0000313" key="10">
    <source>
        <dbReference type="EMBL" id="KAF2904449.1"/>
    </source>
</evidence>
<evidence type="ECO:0000256" key="4">
    <source>
        <dbReference type="ARBA" id="ARBA00022737"/>
    </source>
</evidence>
<feature type="region of interest" description="Disordered" evidence="8">
    <location>
        <begin position="433"/>
        <end position="469"/>
    </location>
</feature>
<evidence type="ECO:0000256" key="8">
    <source>
        <dbReference type="SAM" id="MobiDB-lite"/>
    </source>
</evidence>
<proteinExistence type="predicted"/>
<gene>
    <name evidence="10" type="ORF">ILUMI_01730</name>
</gene>
<keyword evidence="4" id="KW-0677">Repeat</keyword>
<comment type="caution">
    <text evidence="10">The sequence shown here is derived from an EMBL/GenBank/DDBJ whole genome shotgun (WGS) entry which is preliminary data.</text>
</comment>
<feature type="region of interest" description="Disordered" evidence="8">
    <location>
        <begin position="1411"/>
        <end position="1431"/>
    </location>
</feature>
<keyword evidence="11" id="KW-1185">Reference proteome</keyword>
<feature type="domain" description="RING-type" evidence="9">
    <location>
        <begin position="1099"/>
        <end position="1308"/>
    </location>
</feature>
<feature type="region of interest" description="Disordered" evidence="8">
    <location>
        <begin position="147"/>
        <end position="206"/>
    </location>
</feature>
<dbReference type="CDD" id="cd20339">
    <property type="entry name" value="BRcat_RBR_RNF216"/>
    <property type="match status" value="1"/>
</dbReference>
<keyword evidence="7" id="KW-0862">Zinc</keyword>
<evidence type="ECO:0000313" key="11">
    <source>
        <dbReference type="Proteomes" id="UP000801492"/>
    </source>
</evidence>
<evidence type="ECO:0000256" key="7">
    <source>
        <dbReference type="ARBA" id="ARBA00022833"/>
    </source>
</evidence>
<dbReference type="PANTHER" id="PTHR22770">
    <property type="entry name" value="UBIQUITIN CONJUGATING ENZYME 7 INTERACTING PROTEIN-RELATED"/>
    <property type="match status" value="1"/>
</dbReference>
<feature type="compositionally biased region" description="Low complexity" evidence="8">
    <location>
        <begin position="167"/>
        <end position="183"/>
    </location>
</feature>
<evidence type="ECO:0000256" key="5">
    <source>
        <dbReference type="ARBA" id="ARBA00022771"/>
    </source>
</evidence>
<reference evidence="10" key="1">
    <citation type="submission" date="2019-08" db="EMBL/GenBank/DDBJ databases">
        <title>The genome of the North American firefly Photinus pyralis.</title>
        <authorList>
            <consortium name="Photinus pyralis genome working group"/>
            <person name="Fallon T.R."/>
            <person name="Sander Lower S.E."/>
            <person name="Weng J.-K."/>
        </authorList>
    </citation>
    <scope>NUCLEOTIDE SEQUENCE</scope>
    <source>
        <strain evidence="10">TRF0915ILg1</strain>
        <tissue evidence="10">Whole body</tissue>
    </source>
</reference>
<organism evidence="10 11">
    <name type="scientific">Ignelater luminosus</name>
    <name type="common">Cucubano</name>
    <name type="synonym">Pyrophorus luminosus</name>
    <dbReference type="NCBI Taxonomy" id="2038154"/>
    <lineage>
        <taxon>Eukaryota</taxon>
        <taxon>Metazoa</taxon>
        <taxon>Ecdysozoa</taxon>
        <taxon>Arthropoda</taxon>
        <taxon>Hexapoda</taxon>
        <taxon>Insecta</taxon>
        <taxon>Pterygota</taxon>
        <taxon>Neoptera</taxon>
        <taxon>Endopterygota</taxon>
        <taxon>Coleoptera</taxon>
        <taxon>Polyphaga</taxon>
        <taxon>Elateriformia</taxon>
        <taxon>Elateroidea</taxon>
        <taxon>Elateridae</taxon>
        <taxon>Agrypninae</taxon>
        <taxon>Pyrophorini</taxon>
        <taxon>Ignelater</taxon>
    </lineage>
</organism>
<evidence type="ECO:0000256" key="6">
    <source>
        <dbReference type="ARBA" id="ARBA00022786"/>
    </source>
</evidence>
<dbReference type="CDD" id="cd20353">
    <property type="entry name" value="Rcat_RBR_RNF216"/>
    <property type="match status" value="1"/>
</dbReference>
<dbReference type="OrthoDB" id="10009520at2759"/>